<dbReference type="PROSITE" id="PS50850">
    <property type="entry name" value="MFS"/>
    <property type="match status" value="1"/>
</dbReference>
<reference evidence="8" key="1">
    <citation type="submission" date="2023-03" db="EMBL/GenBank/DDBJ databases">
        <title>Massive genome expansion in bonnet fungi (Mycena s.s.) driven by repeated elements and novel gene families across ecological guilds.</title>
        <authorList>
            <consortium name="Lawrence Berkeley National Laboratory"/>
            <person name="Harder C.B."/>
            <person name="Miyauchi S."/>
            <person name="Viragh M."/>
            <person name="Kuo A."/>
            <person name="Thoen E."/>
            <person name="Andreopoulos B."/>
            <person name="Lu D."/>
            <person name="Skrede I."/>
            <person name="Drula E."/>
            <person name="Henrissat B."/>
            <person name="Morin E."/>
            <person name="Kohler A."/>
            <person name="Barry K."/>
            <person name="LaButti K."/>
            <person name="Morin E."/>
            <person name="Salamov A."/>
            <person name="Lipzen A."/>
            <person name="Mereny Z."/>
            <person name="Hegedus B."/>
            <person name="Baldrian P."/>
            <person name="Stursova M."/>
            <person name="Weitz H."/>
            <person name="Taylor A."/>
            <person name="Grigoriev I.V."/>
            <person name="Nagy L.G."/>
            <person name="Martin F."/>
            <person name="Kauserud H."/>
        </authorList>
    </citation>
    <scope>NUCLEOTIDE SEQUENCE</scope>
    <source>
        <strain evidence="8">CBHHK067</strain>
    </source>
</reference>
<feature type="transmembrane region" description="Helical" evidence="6">
    <location>
        <begin position="63"/>
        <end position="83"/>
    </location>
</feature>
<feature type="transmembrane region" description="Helical" evidence="6">
    <location>
        <begin position="404"/>
        <end position="425"/>
    </location>
</feature>
<name>A0AAD7GZC2_MYCRO</name>
<dbReference type="SUPFAM" id="SSF103473">
    <property type="entry name" value="MFS general substrate transporter"/>
    <property type="match status" value="1"/>
</dbReference>
<feature type="transmembrane region" description="Helical" evidence="6">
    <location>
        <begin position="371"/>
        <end position="392"/>
    </location>
</feature>
<feature type="transmembrane region" description="Helical" evidence="6">
    <location>
        <begin position="32"/>
        <end position="51"/>
    </location>
</feature>
<evidence type="ECO:0000259" key="7">
    <source>
        <dbReference type="PROSITE" id="PS50850"/>
    </source>
</evidence>
<evidence type="ECO:0000313" key="9">
    <source>
        <dbReference type="Proteomes" id="UP001221757"/>
    </source>
</evidence>
<dbReference type="InterPro" id="IPR020846">
    <property type="entry name" value="MFS_dom"/>
</dbReference>
<evidence type="ECO:0000256" key="4">
    <source>
        <dbReference type="ARBA" id="ARBA00022989"/>
    </source>
</evidence>
<evidence type="ECO:0000256" key="3">
    <source>
        <dbReference type="ARBA" id="ARBA00022692"/>
    </source>
</evidence>
<evidence type="ECO:0000313" key="8">
    <source>
        <dbReference type="EMBL" id="KAJ7708701.1"/>
    </source>
</evidence>
<feature type="domain" description="Major facilitator superfamily (MFS) profile" evidence="7">
    <location>
        <begin position="1"/>
        <end position="484"/>
    </location>
</feature>
<feature type="transmembrane region" description="Helical" evidence="6">
    <location>
        <begin position="183"/>
        <end position="205"/>
    </location>
</feature>
<feature type="transmembrane region" description="Helical" evidence="6">
    <location>
        <begin position="336"/>
        <end position="359"/>
    </location>
</feature>
<protein>
    <submittedName>
        <fullName evidence="8">MFS general substrate transporter</fullName>
    </submittedName>
</protein>
<dbReference type="Proteomes" id="UP001221757">
    <property type="component" value="Unassembled WGS sequence"/>
</dbReference>
<keyword evidence="9" id="KW-1185">Reference proteome</keyword>
<evidence type="ECO:0000256" key="2">
    <source>
        <dbReference type="ARBA" id="ARBA00022448"/>
    </source>
</evidence>
<keyword evidence="2" id="KW-0813">Transport</keyword>
<feature type="transmembrane region" description="Helical" evidence="6">
    <location>
        <begin position="311"/>
        <end position="330"/>
    </location>
</feature>
<sequence length="484" mass="53178">MKAEQDLVHTSCSSVGSGDEFTKLNRKIDLKLIPIITMLYLCCFLYIAGMAVDLKLTGMRYQLAAAAFFITYSLLEIPCSVVLKLLRPSIWIASITLIWGIVMVSMAFVKTWQGLVIARLFLGVAESGLAPASNFIITLWYRRDNQARPIAFYFSSATLAGVFGGLLAFCIEKMNGHVPLGGLHGWSWIFLLEGLLTIVVALVAFRVMIDVEREHLIEVLRRDTVGEPSYFEMKFVWDTLRNPKSWLQTVIYIGLTIPLYSFTLFLPTIIHALGFSATKAQLLTIPPYAAGCLSTNAFGALSDRAHKRGPFVAGLCLLGIAGYTLLLAIDPMMQPAVGYAACVIAALGMFPCVPLTLAWSAGNSGGSLHKAVIFALMGTGSGLSGICASFIYRTQDTPRFRLGHSVAIGCLCITFLGSSFAAIMYRRLNQAKERSYAEKNIVLNTKASELGVNFPVFRCVPRQKRLDILRTNRKPTTDMWSDCG</sequence>
<keyword evidence="5 6" id="KW-0472">Membrane</keyword>
<dbReference type="EMBL" id="JARKIE010000003">
    <property type="protein sequence ID" value="KAJ7708701.1"/>
    <property type="molecule type" value="Genomic_DNA"/>
</dbReference>
<dbReference type="FunFam" id="1.20.1250.20:FF:000013">
    <property type="entry name" value="MFS general substrate transporter"/>
    <property type="match status" value="1"/>
</dbReference>
<keyword evidence="3 6" id="KW-0812">Transmembrane</keyword>
<dbReference type="InterPro" id="IPR036259">
    <property type="entry name" value="MFS_trans_sf"/>
</dbReference>
<feature type="transmembrane region" description="Helical" evidence="6">
    <location>
        <begin position="250"/>
        <end position="274"/>
    </location>
</feature>
<dbReference type="PANTHER" id="PTHR43791:SF19">
    <property type="entry name" value="TRANSPORTER, PUTATIVE (AFU_ORTHOLOGUE AFUA_1G01812)-RELATED"/>
    <property type="match status" value="1"/>
</dbReference>
<keyword evidence="4 6" id="KW-1133">Transmembrane helix</keyword>
<feature type="transmembrane region" description="Helical" evidence="6">
    <location>
        <begin position="150"/>
        <end position="171"/>
    </location>
</feature>
<evidence type="ECO:0000256" key="5">
    <source>
        <dbReference type="ARBA" id="ARBA00023136"/>
    </source>
</evidence>
<evidence type="ECO:0000256" key="1">
    <source>
        <dbReference type="ARBA" id="ARBA00004141"/>
    </source>
</evidence>
<evidence type="ECO:0000256" key="6">
    <source>
        <dbReference type="SAM" id="Phobius"/>
    </source>
</evidence>
<dbReference type="Pfam" id="PF07690">
    <property type="entry name" value="MFS_1"/>
    <property type="match status" value="1"/>
</dbReference>
<feature type="transmembrane region" description="Helical" evidence="6">
    <location>
        <begin position="280"/>
        <end position="299"/>
    </location>
</feature>
<feature type="transmembrane region" description="Helical" evidence="6">
    <location>
        <begin position="115"/>
        <end position="141"/>
    </location>
</feature>
<proteinExistence type="predicted"/>
<comment type="caution">
    <text evidence="8">The sequence shown here is derived from an EMBL/GenBank/DDBJ whole genome shotgun (WGS) entry which is preliminary data.</text>
</comment>
<dbReference type="Gene3D" id="1.20.1250.20">
    <property type="entry name" value="MFS general substrate transporter like domains"/>
    <property type="match status" value="2"/>
</dbReference>
<dbReference type="AlphaFoldDB" id="A0AAD7GZC2"/>
<gene>
    <name evidence="8" type="ORF">B0H17DRAFT_916841</name>
</gene>
<comment type="subcellular location">
    <subcellularLocation>
        <location evidence="1">Membrane</location>
        <topology evidence="1">Multi-pass membrane protein</topology>
    </subcellularLocation>
</comment>
<dbReference type="GO" id="GO:0016020">
    <property type="term" value="C:membrane"/>
    <property type="evidence" value="ECO:0007669"/>
    <property type="project" value="UniProtKB-SubCell"/>
</dbReference>
<dbReference type="InterPro" id="IPR011701">
    <property type="entry name" value="MFS"/>
</dbReference>
<feature type="transmembrane region" description="Helical" evidence="6">
    <location>
        <begin position="90"/>
        <end position="109"/>
    </location>
</feature>
<accession>A0AAD7GZC2</accession>
<dbReference type="GO" id="GO:0022857">
    <property type="term" value="F:transmembrane transporter activity"/>
    <property type="evidence" value="ECO:0007669"/>
    <property type="project" value="InterPro"/>
</dbReference>
<organism evidence="8 9">
    <name type="scientific">Mycena rosella</name>
    <name type="common">Pink bonnet</name>
    <name type="synonym">Agaricus rosellus</name>
    <dbReference type="NCBI Taxonomy" id="1033263"/>
    <lineage>
        <taxon>Eukaryota</taxon>
        <taxon>Fungi</taxon>
        <taxon>Dikarya</taxon>
        <taxon>Basidiomycota</taxon>
        <taxon>Agaricomycotina</taxon>
        <taxon>Agaricomycetes</taxon>
        <taxon>Agaricomycetidae</taxon>
        <taxon>Agaricales</taxon>
        <taxon>Marasmiineae</taxon>
        <taxon>Mycenaceae</taxon>
        <taxon>Mycena</taxon>
    </lineage>
</organism>
<dbReference type="PANTHER" id="PTHR43791">
    <property type="entry name" value="PERMEASE-RELATED"/>
    <property type="match status" value="1"/>
</dbReference>